<dbReference type="AlphaFoldDB" id="M1VVC9"/>
<dbReference type="InterPro" id="IPR010285">
    <property type="entry name" value="DNA_helicase_pif1-like_DEAD"/>
</dbReference>
<protein>
    <recommendedName>
        <fullName evidence="1">ATP-dependent DNA helicase</fullName>
        <ecNumber evidence="1">5.6.2.3</ecNumber>
    </recommendedName>
</protein>
<keyword evidence="1" id="KW-0227">DNA damage</keyword>
<keyword evidence="4" id="KW-1185">Reference proteome</keyword>
<dbReference type="Gene3D" id="3.40.50.300">
    <property type="entry name" value="P-loop containing nucleotide triphosphate hydrolases"/>
    <property type="match status" value="1"/>
</dbReference>
<dbReference type="InterPro" id="IPR051055">
    <property type="entry name" value="PIF1_helicase"/>
</dbReference>
<comment type="caution">
    <text evidence="3">The sequence shown here is derived from an EMBL/GenBank/DDBJ whole genome shotgun (WGS) entry which is preliminary data.</text>
</comment>
<dbReference type="InterPro" id="IPR027417">
    <property type="entry name" value="P-loop_NTPase"/>
</dbReference>
<dbReference type="eggNOG" id="KOG0987">
    <property type="taxonomic scope" value="Eukaryota"/>
</dbReference>
<dbReference type="GO" id="GO:0016887">
    <property type="term" value="F:ATP hydrolysis activity"/>
    <property type="evidence" value="ECO:0007669"/>
    <property type="project" value="RHEA"/>
</dbReference>
<proteinExistence type="inferred from homology"/>
<dbReference type="SUPFAM" id="SSF52540">
    <property type="entry name" value="P-loop containing nucleoside triphosphate hydrolases"/>
    <property type="match status" value="2"/>
</dbReference>
<dbReference type="STRING" id="1111077.M1VVC9"/>
<evidence type="ECO:0000256" key="1">
    <source>
        <dbReference type="RuleBase" id="RU363044"/>
    </source>
</evidence>
<dbReference type="GO" id="GO:0005524">
    <property type="term" value="F:ATP binding"/>
    <property type="evidence" value="ECO:0007669"/>
    <property type="project" value="UniProtKB-KW"/>
</dbReference>
<keyword evidence="1" id="KW-0547">Nucleotide-binding</keyword>
<accession>M1VVC9</accession>
<reference evidence="3 4" key="1">
    <citation type="journal article" date="2013" name="PLoS Genet.">
        <title>Plant-symbiotic fungi as chemical engineers: Multi-genome analysis of the Clavicipitaceae reveals dynamics of alkaloid loci.</title>
        <authorList>
            <person name="Schardl C.L."/>
            <person name="Young C.A."/>
            <person name="Hesse U."/>
            <person name="Amyotte S.G."/>
            <person name="Andreeva K."/>
            <person name="Calie P.J."/>
            <person name="Fleetwood D.J."/>
            <person name="Haws D.C."/>
            <person name="Moore N."/>
            <person name="Oeser B."/>
            <person name="Panaccione D.G."/>
            <person name="Schweri K.K."/>
            <person name="Voisey C.R."/>
            <person name="Farman M.L."/>
            <person name="Jaromczyk J.W."/>
            <person name="Roe B.A."/>
            <person name="O'Sullivan D.M."/>
            <person name="Scott B."/>
            <person name="Tudzynski P."/>
            <person name="An Z."/>
            <person name="Arnaoudova E.G."/>
            <person name="Bullock C.T."/>
            <person name="Charlton N.D."/>
            <person name="Chen L."/>
            <person name="Cox M."/>
            <person name="Dinkins R.D."/>
            <person name="Florea S."/>
            <person name="Glenn A.E."/>
            <person name="Gordon A."/>
            <person name="Gueldener U."/>
            <person name="Harris D.R."/>
            <person name="Hollin W."/>
            <person name="Jaromczyk J."/>
            <person name="Johnson R.D."/>
            <person name="Khan A.K."/>
            <person name="Leistner E."/>
            <person name="Leuchtmann A."/>
            <person name="Li C."/>
            <person name="Liu J."/>
            <person name="Liu J."/>
            <person name="Liu M."/>
            <person name="Mace W."/>
            <person name="Machado C."/>
            <person name="Nagabhyru P."/>
            <person name="Pan J."/>
            <person name="Schmid J."/>
            <person name="Sugawara K."/>
            <person name="Steiner U."/>
            <person name="Takach J.E."/>
            <person name="Tanaka E."/>
            <person name="Webb J.S."/>
            <person name="Wilson E.V."/>
            <person name="Wiseman J.L."/>
            <person name="Yoshida R."/>
            <person name="Zeng Z."/>
        </authorList>
    </citation>
    <scope>NUCLEOTIDE SEQUENCE [LARGE SCALE GENOMIC DNA]</scope>
    <source>
        <strain evidence="3 4">20.1</strain>
    </source>
</reference>
<sequence length="447" mass="50451">MQRSRFPTSPRRSPVARIAPTGAAANCIHGYTDHAYFGLPVQSFETLSPLGPDGVSALRRRLEGVSYLIVDEKSMISLVKLAWVDQRLREAYPESNDYPFAGFSITVAGDFYQLPPVSGMALFEARPHTTMAIADKNTYDALSVTIRFVTLVRQSDTDASSIAFRRVLENMRQGNPDLTDFRTLEPRLLSMLERRERLLLRNRPSISLLRGTASNEMNYSRLRDANVPVLLLRARHRHPRYASISSTNFNYLTAELLLSIGARVMLTTNIWTEAGLVTGSRGYVVDIVRHADVTDLRTTLPAYILIYFPKYTGPALPYDIPGVPKPSKVVPIFPCRRYRTQNTTRTSTDNQWREQFPLMVSYGMTIHKSRGMTLDLAIVDLKARGTPRPLGLLYVALSRVWRLEHLTIFADITLDDTRPNVNRALEVRRLDEANRAPQVLLPPLGPP</sequence>
<dbReference type="EC" id="5.6.2.3" evidence="1"/>
<evidence type="ECO:0000313" key="3">
    <source>
        <dbReference type="EMBL" id="CCE29302.1"/>
    </source>
</evidence>
<comment type="similarity">
    <text evidence="1">Belongs to the helicase family.</text>
</comment>
<dbReference type="VEuPathDB" id="FungiDB:CPUR_02995"/>
<dbReference type="EMBL" id="CAGA01000013">
    <property type="protein sequence ID" value="CCE29302.1"/>
    <property type="molecule type" value="Genomic_DNA"/>
</dbReference>
<dbReference type="PANTHER" id="PTHR47642">
    <property type="entry name" value="ATP-DEPENDENT DNA HELICASE"/>
    <property type="match status" value="1"/>
</dbReference>
<dbReference type="GO" id="GO:0000723">
    <property type="term" value="P:telomere maintenance"/>
    <property type="evidence" value="ECO:0007669"/>
    <property type="project" value="InterPro"/>
</dbReference>
<name>M1VVC9_CLAP2</name>
<keyword evidence="1" id="KW-0234">DNA repair</keyword>
<dbReference type="OrthoDB" id="432234at2759"/>
<dbReference type="Pfam" id="PF05970">
    <property type="entry name" value="PIF1"/>
    <property type="match status" value="1"/>
</dbReference>
<keyword evidence="1" id="KW-0067">ATP-binding</keyword>
<dbReference type="Proteomes" id="UP000016801">
    <property type="component" value="Unassembled WGS sequence"/>
</dbReference>
<dbReference type="HOGENOM" id="CLU_001613_3_0_1"/>
<evidence type="ECO:0000313" key="4">
    <source>
        <dbReference type="Proteomes" id="UP000016801"/>
    </source>
</evidence>
<keyword evidence="1" id="KW-0347">Helicase</keyword>
<keyword evidence="1" id="KW-0233">DNA recombination</keyword>
<dbReference type="GO" id="GO:0006281">
    <property type="term" value="P:DNA repair"/>
    <property type="evidence" value="ECO:0007669"/>
    <property type="project" value="UniProtKB-KW"/>
</dbReference>
<keyword evidence="1" id="KW-0378">Hydrolase</keyword>
<dbReference type="GO" id="GO:0006310">
    <property type="term" value="P:DNA recombination"/>
    <property type="evidence" value="ECO:0007669"/>
    <property type="project" value="UniProtKB-KW"/>
</dbReference>
<feature type="domain" description="DNA helicase Pif1-like DEAD-box helicase" evidence="2">
    <location>
        <begin position="12"/>
        <end position="175"/>
    </location>
</feature>
<dbReference type="GO" id="GO:0043139">
    <property type="term" value="F:5'-3' DNA helicase activity"/>
    <property type="evidence" value="ECO:0007669"/>
    <property type="project" value="UniProtKB-EC"/>
</dbReference>
<dbReference type="CDD" id="cd18809">
    <property type="entry name" value="SF1_C_RecD"/>
    <property type="match status" value="1"/>
</dbReference>
<evidence type="ECO:0000259" key="2">
    <source>
        <dbReference type="Pfam" id="PF05970"/>
    </source>
</evidence>
<comment type="catalytic activity">
    <reaction evidence="1">
        <text>ATP + H2O = ADP + phosphate + H(+)</text>
        <dbReference type="Rhea" id="RHEA:13065"/>
        <dbReference type="ChEBI" id="CHEBI:15377"/>
        <dbReference type="ChEBI" id="CHEBI:15378"/>
        <dbReference type="ChEBI" id="CHEBI:30616"/>
        <dbReference type="ChEBI" id="CHEBI:43474"/>
        <dbReference type="ChEBI" id="CHEBI:456216"/>
        <dbReference type="EC" id="5.6.2.3"/>
    </reaction>
</comment>
<comment type="cofactor">
    <cofactor evidence="1">
        <name>Mg(2+)</name>
        <dbReference type="ChEBI" id="CHEBI:18420"/>
    </cofactor>
</comment>
<gene>
    <name evidence="3" type="ORF">CPUR_02995</name>
</gene>
<organism evidence="3 4">
    <name type="scientific">Claviceps purpurea (strain 20.1)</name>
    <name type="common">Ergot fungus</name>
    <name type="synonym">Sphacelia segetum</name>
    <dbReference type="NCBI Taxonomy" id="1111077"/>
    <lineage>
        <taxon>Eukaryota</taxon>
        <taxon>Fungi</taxon>
        <taxon>Dikarya</taxon>
        <taxon>Ascomycota</taxon>
        <taxon>Pezizomycotina</taxon>
        <taxon>Sordariomycetes</taxon>
        <taxon>Hypocreomycetidae</taxon>
        <taxon>Hypocreales</taxon>
        <taxon>Clavicipitaceae</taxon>
        <taxon>Claviceps</taxon>
    </lineage>
</organism>